<accession>A0A0H1BIY4</accession>
<name>A0A0H1BIY4_9EURO</name>
<dbReference type="EMBL" id="LDEV01001761">
    <property type="protein sequence ID" value="KLJ11078.1"/>
    <property type="molecule type" value="Genomic_DNA"/>
</dbReference>
<proteinExistence type="predicted"/>
<sequence>ITFNTDIITRALVITLKSLYFNKSNAEITEITQISKSQINCIYKYTIKCEFNSELSHLILYNE</sequence>
<dbReference type="AlphaFoldDB" id="A0A0H1BIY4"/>
<dbReference type="OrthoDB" id="4187513at2759"/>
<organism evidence="1 2">
    <name type="scientific">Blastomyces silverae</name>
    <dbReference type="NCBI Taxonomy" id="2060906"/>
    <lineage>
        <taxon>Eukaryota</taxon>
        <taxon>Fungi</taxon>
        <taxon>Dikarya</taxon>
        <taxon>Ascomycota</taxon>
        <taxon>Pezizomycotina</taxon>
        <taxon>Eurotiomycetes</taxon>
        <taxon>Eurotiomycetidae</taxon>
        <taxon>Onygenales</taxon>
        <taxon>Ajellomycetaceae</taxon>
        <taxon>Blastomyces</taxon>
    </lineage>
</organism>
<dbReference type="Proteomes" id="UP000053573">
    <property type="component" value="Unassembled WGS sequence"/>
</dbReference>
<protein>
    <submittedName>
        <fullName evidence="1">Uncharacterized protein</fullName>
    </submittedName>
</protein>
<evidence type="ECO:0000313" key="1">
    <source>
        <dbReference type="EMBL" id="KLJ11078.1"/>
    </source>
</evidence>
<gene>
    <name evidence="1" type="ORF">EMPG_13640</name>
</gene>
<feature type="non-terminal residue" evidence="1">
    <location>
        <position position="1"/>
    </location>
</feature>
<keyword evidence="2" id="KW-1185">Reference proteome</keyword>
<reference evidence="2" key="1">
    <citation type="journal article" date="2015" name="PLoS Genet.">
        <title>The dynamic genome and transcriptome of the human fungal pathogen Blastomyces and close relative Emmonsia.</title>
        <authorList>
            <person name="Munoz J.F."/>
            <person name="Gauthier G.M."/>
            <person name="Desjardins C.A."/>
            <person name="Gallo J.E."/>
            <person name="Holder J."/>
            <person name="Sullivan T.D."/>
            <person name="Marty A.J."/>
            <person name="Carmen J.C."/>
            <person name="Chen Z."/>
            <person name="Ding L."/>
            <person name="Gujja S."/>
            <person name="Magrini V."/>
            <person name="Misas E."/>
            <person name="Mitreva M."/>
            <person name="Priest M."/>
            <person name="Saif S."/>
            <person name="Whiston E.A."/>
            <person name="Young S."/>
            <person name="Zeng Q."/>
            <person name="Goldman W.E."/>
            <person name="Mardis E.R."/>
            <person name="Taylor J.W."/>
            <person name="McEwen J.G."/>
            <person name="Clay O.K."/>
            <person name="Klein B.S."/>
            <person name="Cuomo C.A."/>
        </authorList>
    </citation>
    <scope>NUCLEOTIDE SEQUENCE [LARGE SCALE GENOMIC DNA]</scope>
    <source>
        <strain evidence="2">UAMH 139</strain>
    </source>
</reference>
<comment type="caution">
    <text evidence="1">The sequence shown here is derived from an EMBL/GenBank/DDBJ whole genome shotgun (WGS) entry which is preliminary data.</text>
</comment>
<dbReference type="STRING" id="2060906.A0A0H1BIY4"/>
<evidence type="ECO:0000313" key="2">
    <source>
        <dbReference type="Proteomes" id="UP000053573"/>
    </source>
</evidence>